<dbReference type="InterPro" id="IPR001123">
    <property type="entry name" value="LeuE-type"/>
</dbReference>
<feature type="transmembrane region" description="Helical" evidence="6">
    <location>
        <begin position="148"/>
        <end position="171"/>
    </location>
</feature>
<accession>A0ABT4GJL7</accession>
<protein>
    <submittedName>
        <fullName evidence="7">LysE family translocator</fullName>
    </submittedName>
</protein>
<comment type="caution">
    <text evidence="7">The sequence shown here is derived from an EMBL/GenBank/DDBJ whole genome shotgun (WGS) entry which is preliminary data.</text>
</comment>
<evidence type="ECO:0000256" key="1">
    <source>
        <dbReference type="ARBA" id="ARBA00004651"/>
    </source>
</evidence>
<keyword evidence="3 6" id="KW-0812">Transmembrane</keyword>
<dbReference type="RefSeq" id="WP_029194505.1">
    <property type="nucleotide sequence ID" value="NZ_JAMDMW010000018.1"/>
</dbReference>
<evidence type="ECO:0000256" key="5">
    <source>
        <dbReference type="ARBA" id="ARBA00023136"/>
    </source>
</evidence>
<gene>
    <name evidence="7" type="ORF">M5X19_26365</name>
</gene>
<reference evidence="7 8" key="1">
    <citation type="submission" date="2022-05" db="EMBL/GenBank/DDBJ databases">
        <title>Genome Sequencing of Bee-Associated Microbes.</title>
        <authorList>
            <person name="Dunlap C."/>
        </authorList>
    </citation>
    <scope>NUCLEOTIDE SEQUENCE [LARGE SCALE GENOMIC DNA]</scope>
    <source>
        <strain evidence="7 8">NRRL B-14421</strain>
    </source>
</reference>
<dbReference type="Pfam" id="PF01810">
    <property type="entry name" value="LysE"/>
    <property type="match status" value="1"/>
</dbReference>
<dbReference type="PANTHER" id="PTHR30086:SF20">
    <property type="entry name" value="ARGININE EXPORTER PROTEIN ARGO-RELATED"/>
    <property type="match status" value="1"/>
</dbReference>
<comment type="subcellular location">
    <subcellularLocation>
        <location evidence="1">Cell membrane</location>
        <topology evidence="1">Multi-pass membrane protein</topology>
    </subcellularLocation>
</comment>
<dbReference type="PIRSF" id="PIRSF006324">
    <property type="entry name" value="LeuE"/>
    <property type="match status" value="1"/>
</dbReference>
<dbReference type="PANTHER" id="PTHR30086">
    <property type="entry name" value="ARGININE EXPORTER PROTEIN ARGO"/>
    <property type="match status" value="1"/>
</dbReference>
<dbReference type="Proteomes" id="UP001527099">
    <property type="component" value="Unassembled WGS sequence"/>
</dbReference>
<keyword evidence="4 6" id="KW-1133">Transmembrane helix</keyword>
<feature type="transmembrane region" description="Helical" evidence="6">
    <location>
        <begin position="6"/>
        <end position="29"/>
    </location>
</feature>
<evidence type="ECO:0000256" key="3">
    <source>
        <dbReference type="ARBA" id="ARBA00022692"/>
    </source>
</evidence>
<evidence type="ECO:0000313" key="8">
    <source>
        <dbReference type="Proteomes" id="UP001527099"/>
    </source>
</evidence>
<feature type="transmembrane region" description="Helical" evidence="6">
    <location>
        <begin position="114"/>
        <end position="136"/>
    </location>
</feature>
<feature type="transmembrane region" description="Helical" evidence="6">
    <location>
        <begin position="41"/>
        <end position="65"/>
    </location>
</feature>
<keyword evidence="8" id="KW-1185">Reference proteome</keyword>
<evidence type="ECO:0000256" key="4">
    <source>
        <dbReference type="ARBA" id="ARBA00022989"/>
    </source>
</evidence>
<keyword evidence="5 6" id="KW-0472">Membrane</keyword>
<sequence length="211" mass="23108">MYGIVNYEVFLLTGILLNLIPGADTMYVMGRSISQGRNAGIYSVYGIISGSLIHTLLVAFGLSIILTKSLLLFNIIKIVGVIYLVYLGIKMLLDKTNVNFSAASESNKQNISKIYTQGLLTSLTNPKVSLFFIAFLPQFIDKKASGPIPFIILGLTFTFTGLLWCLFIAYFSSYITKKVRGSAKIGTVLNKITGIIFIGMGLKLLQTKAPQ</sequence>
<evidence type="ECO:0000256" key="6">
    <source>
        <dbReference type="SAM" id="Phobius"/>
    </source>
</evidence>
<dbReference type="EMBL" id="JAMDMX010000094">
    <property type="protein sequence ID" value="MCY9696398.1"/>
    <property type="molecule type" value="Genomic_DNA"/>
</dbReference>
<feature type="transmembrane region" description="Helical" evidence="6">
    <location>
        <begin position="183"/>
        <end position="205"/>
    </location>
</feature>
<name>A0ABT4GJL7_9BACL</name>
<proteinExistence type="predicted"/>
<feature type="transmembrane region" description="Helical" evidence="6">
    <location>
        <begin position="71"/>
        <end position="93"/>
    </location>
</feature>
<evidence type="ECO:0000313" key="7">
    <source>
        <dbReference type="EMBL" id="MCY9696398.1"/>
    </source>
</evidence>
<keyword evidence="2" id="KW-1003">Cell membrane</keyword>
<evidence type="ECO:0000256" key="2">
    <source>
        <dbReference type="ARBA" id="ARBA00022475"/>
    </source>
</evidence>
<organism evidence="7 8">
    <name type="scientific">Paenibacillus alginolyticus</name>
    <dbReference type="NCBI Taxonomy" id="59839"/>
    <lineage>
        <taxon>Bacteria</taxon>
        <taxon>Bacillati</taxon>
        <taxon>Bacillota</taxon>
        <taxon>Bacilli</taxon>
        <taxon>Bacillales</taxon>
        <taxon>Paenibacillaceae</taxon>
        <taxon>Paenibacillus</taxon>
    </lineage>
</organism>